<feature type="domain" description="Peptidase S11 D-alanyl-D-alanine carboxypeptidase A N-terminal" evidence="4">
    <location>
        <begin position="67"/>
        <end position="299"/>
    </location>
</feature>
<organism evidence="5 6">
    <name type="scientific">Streptomyces noursei</name>
    <name type="common">Streptomyces albulus</name>
    <dbReference type="NCBI Taxonomy" id="1971"/>
    <lineage>
        <taxon>Bacteria</taxon>
        <taxon>Bacillati</taxon>
        <taxon>Actinomycetota</taxon>
        <taxon>Actinomycetes</taxon>
        <taxon>Kitasatosporales</taxon>
        <taxon>Streptomycetaceae</taxon>
        <taxon>Streptomyces</taxon>
    </lineage>
</organism>
<evidence type="ECO:0000256" key="3">
    <source>
        <dbReference type="SAM" id="SignalP"/>
    </source>
</evidence>
<protein>
    <submittedName>
        <fullName evidence="5">D-alanyl-D-alanine carboxypeptidase</fullName>
    </submittedName>
</protein>
<keyword evidence="2" id="KW-0472">Membrane</keyword>
<dbReference type="Proteomes" id="UP000236047">
    <property type="component" value="Unassembled WGS sequence"/>
</dbReference>
<keyword evidence="5" id="KW-0645">Protease</keyword>
<feature type="chain" id="PRO_5014860550" evidence="3">
    <location>
        <begin position="32"/>
        <end position="407"/>
    </location>
</feature>
<dbReference type="AlphaFoldDB" id="A0A2N8P9C1"/>
<gene>
    <name evidence="5" type="ORF">AOB60_25525</name>
</gene>
<dbReference type="SUPFAM" id="SSF56601">
    <property type="entry name" value="beta-lactamase/transpeptidase-like"/>
    <property type="match status" value="1"/>
</dbReference>
<feature type="signal peptide" evidence="3">
    <location>
        <begin position="1"/>
        <end position="31"/>
    </location>
</feature>
<dbReference type="GO" id="GO:0006508">
    <property type="term" value="P:proteolysis"/>
    <property type="evidence" value="ECO:0007669"/>
    <property type="project" value="InterPro"/>
</dbReference>
<dbReference type="PANTHER" id="PTHR21581">
    <property type="entry name" value="D-ALANYL-D-ALANINE CARBOXYPEPTIDASE"/>
    <property type="match status" value="1"/>
</dbReference>
<dbReference type="Pfam" id="PF00768">
    <property type="entry name" value="Peptidase_S11"/>
    <property type="match status" value="1"/>
</dbReference>
<name>A0A2N8P9C1_STRNR</name>
<accession>A0A2N8P9C1</accession>
<feature type="region of interest" description="Disordered" evidence="1">
    <location>
        <begin position="331"/>
        <end position="352"/>
    </location>
</feature>
<keyword evidence="6" id="KW-1185">Reference proteome</keyword>
<evidence type="ECO:0000313" key="6">
    <source>
        <dbReference type="Proteomes" id="UP000236047"/>
    </source>
</evidence>
<evidence type="ECO:0000313" key="5">
    <source>
        <dbReference type="EMBL" id="PNE37639.1"/>
    </source>
</evidence>
<dbReference type="RefSeq" id="WP_102925258.1">
    <property type="nucleotide sequence ID" value="NZ_LJSN01000003.1"/>
</dbReference>
<keyword evidence="2" id="KW-1133">Transmembrane helix</keyword>
<keyword evidence="5" id="KW-0121">Carboxypeptidase</keyword>
<proteinExistence type="predicted"/>
<evidence type="ECO:0000256" key="2">
    <source>
        <dbReference type="SAM" id="Phobius"/>
    </source>
</evidence>
<dbReference type="InterPro" id="IPR001967">
    <property type="entry name" value="Peptidase_S11_N"/>
</dbReference>
<keyword evidence="2" id="KW-0812">Transmembrane</keyword>
<dbReference type="PANTHER" id="PTHR21581:SF33">
    <property type="entry name" value="D-ALANYL-D-ALANINE CARBOXYPEPTIDASE DACB"/>
    <property type="match status" value="1"/>
</dbReference>
<evidence type="ECO:0000259" key="4">
    <source>
        <dbReference type="Pfam" id="PF00768"/>
    </source>
</evidence>
<dbReference type="Gene3D" id="3.40.710.10">
    <property type="entry name" value="DD-peptidase/beta-lactamase superfamily"/>
    <property type="match status" value="1"/>
</dbReference>
<sequence length="407" mass="42277">MSTATWSPVRALSAAAVCTASLLALCGPAVADGPNGIDDLRGAPPTPAENLLDEPGVQFLPRPGVPEPPRVSALSWAVTDLTSHRILAAKDVHRPLPPASTLKTLFALTVLPKFSQAAVRTVSSADLAGIEAGSSLAGLKEDMPYRVADLWHGVFLTSGSDAVHALAAMNGGWGRTIDEMQATARRLGARDTTVESADGFDTPGQTSSAYDLSLFGQAGLTNRDFAHFAATKTALLPEDGGPDAYGIQNTNRLLVGSHGVAPYDGLIGVKNGYTTHAGNTLVAAARRGDRTLLVTVMNPRSGAENAVYEEARALLDWGFDAAPRAAAVGLLPAPSPDPRAPGSERAAQRAPRTTLHRAWAAGADGGIDDLVVWTFCGTAVVALAGLGTALWWRRRQPAGQDDDGATS</sequence>
<keyword evidence="3" id="KW-0732">Signal</keyword>
<feature type="transmembrane region" description="Helical" evidence="2">
    <location>
        <begin position="370"/>
        <end position="392"/>
    </location>
</feature>
<keyword evidence="5" id="KW-0378">Hydrolase</keyword>
<dbReference type="EMBL" id="LJSN01000003">
    <property type="protein sequence ID" value="PNE37639.1"/>
    <property type="molecule type" value="Genomic_DNA"/>
</dbReference>
<dbReference type="GO" id="GO:0009002">
    <property type="term" value="F:serine-type D-Ala-D-Ala carboxypeptidase activity"/>
    <property type="evidence" value="ECO:0007669"/>
    <property type="project" value="InterPro"/>
</dbReference>
<reference evidence="6" key="1">
    <citation type="submission" date="2015-09" db="EMBL/GenBank/DDBJ databases">
        <authorList>
            <person name="Graham D.E."/>
            <person name="Mahan K.M."/>
            <person name="Klingeman D.M."/>
            <person name="Fida T."/>
            <person name="Giannone R.J."/>
            <person name="Hettich R.L."/>
            <person name="Parry R.J."/>
            <person name="Spain J.C."/>
        </authorList>
    </citation>
    <scope>NUCLEOTIDE SEQUENCE [LARGE SCALE GENOMIC DNA]</scope>
    <source>
        <strain evidence="6">JCM 4701</strain>
    </source>
</reference>
<comment type="caution">
    <text evidence="5">The sequence shown here is derived from an EMBL/GenBank/DDBJ whole genome shotgun (WGS) entry which is preliminary data.</text>
</comment>
<evidence type="ECO:0000256" key="1">
    <source>
        <dbReference type="SAM" id="MobiDB-lite"/>
    </source>
</evidence>
<dbReference type="InterPro" id="IPR012338">
    <property type="entry name" value="Beta-lactam/transpept-like"/>
</dbReference>